<sequence>MGTFSTALFLSFFAFSNSWARTFVALMSVLVVTLTIGCIWITWKSSNDGRMWRDGFQPSIARAVQDIRSSAFCAVRSIRHRLRSHASDDVGNVCASTGSHDRVGV</sequence>
<evidence type="ECO:0000313" key="1">
    <source>
        <dbReference type="EMBL" id="KAI9509030.1"/>
    </source>
</evidence>
<keyword evidence="2" id="KW-1185">Reference proteome</keyword>
<reference evidence="1" key="1">
    <citation type="submission" date="2021-03" db="EMBL/GenBank/DDBJ databases">
        <title>Evolutionary priming and transition to the ectomycorrhizal habit in an iconic lineage of mushroom-forming fungi: is preadaptation a requirement?</title>
        <authorList>
            <consortium name="DOE Joint Genome Institute"/>
            <person name="Looney B.P."/>
            <person name="Miyauchi S."/>
            <person name="Morin E."/>
            <person name="Drula E."/>
            <person name="Courty P.E."/>
            <person name="Chicoki N."/>
            <person name="Fauchery L."/>
            <person name="Kohler A."/>
            <person name="Kuo A."/>
            <person name="LaButti K."/>
            <person name="Pangilinan J."/>
            <person name="Lipzen A."/>
            <person name="Riley R."/>
            <person name="Andreopoulos W."/>
            <person name="He G."/>
            <person name="Johnson J."/>
            <person name="Barry K.W."/>
            <person name="Grigoriev I.V."/>
            <person name="Nagy L."/>
            <person name="Hibbett D."/>
            <person name="Henrissat B."/>
            <person name="Matheny P.B."/>
            <person name="Labbe J."/>
            <person name="Martin A.F."/>
        </authorList>
    </citation>
    <scope>NUCLEOTIDE SEQUENCE</scope>
    <source>
        <strain evidence="1">BPL698</strain>
    </source>
</reference>
<organism evidence="1 2">
    <name type="scientific">Russula earlei</name>
    <dbReference type="NCBI Taxonomy" id="71964"/>
    <lineage>
        <taxon>Eukaryota</taxon>
        <taxon>Fungi</taxon>
        <taxon>Dikarya</taxon>
        <taxon>Basidiomycota</taxon>
        <taxon>Agaricomycotina</taxon>
        <taxon>Agaricomycetes</taxon>
        <taxon>Russulales</taxon>
        <taxon>Russulaceae</taxon>
        <taxon>Russula</taxon>
    </lineage>
</organism>
<feature type="non-terminal residue" evidence="1">
    <location>
        <position position="1"/>
    </location>
</feature>
<dbReference type="EMBL" id="JAGFNK010000073">
    <property type="protein sequence ID" value="KAI9509030.1"/>
    <property type="molecule type" value="Genomic_DNA"/>
</dbReference>
<protein>
    <submittedName>
        <fullName evidence="1">Uncharacterized protein</fullName>
    </submittedName>
</protein>
<evidence type="ECO:0000313" key="2">
    <source>
        <dbReference type="Proteomes" id="UP001207468"/>
    </source>
</evidence>
<dbReference type="Proteomes" id="UP001207468">
    <property type="component" value="Unassembled WGS sequence"/>
</dbReference>
<gene>
    <name evidence="1" type="ORF">F5148DRAFT_1190737</name>
</gene>
<comment type="caution">
    <text evidence="1">The sequence shown here is derived from an EMBL/GenBank/DDBJ whole genome shotgun (WGS) entry which is preliminary data.</text>
</comment>
<accession>A0ACC0UBE4</accession>
<proteinExistence type="predicted"/>
<name>A0ACC0UBE4_9AGAM</name>